<dbReference type="EMBL" id="VSRR010002270">
    <property type="protein sequence ID" value="MPC30522.1"/>
    <property type="molecule type" value="Genomic_DNA"/>
</dbReference>
<sequence>MNTGLVSNILVFELGAAPPCKDVVPTGSIDVEGIPTHGYDGVLMGVSNAQQAQLGCSIGMEGVAHNSNNQVLFPPLDVSNHWRYICAHQSQGPIRSEYLTSLSHGSLQNLEGGCAGCVWGHKKHVAEQRLVYK</sequence>
<accession>A0A5B7E938</accession>
<dbReference type="AlphaFoldDB" id="A0A5B7E938"/>
<proteinExistence type="predicted"/>
<organism evidence="1 2">
    <name type="scientific">Portunus trituberculatus</name>
    <name type="common">Swimming crab</name>
    <name type="synonym">Neptunus trituberculatus</name>
    <dbReference type="NCBI Taxonomy" id="210409"/>
    <lineage>
        <taxon>Eukaryota</taxon>
        <taxon>Metazoa</taxon>
        <taxon>Ecdysozoa</taxon>
        <taxon>Arthropoda</taxon>
        <taxon>Crustacea</taxon>
        <taxon>Multicrustacea</taxon>
        <taxon>Malacostraca</taxon>
        <taxon>Eumalacostraca</taxon>
        <taxon>Eucarida</taxon>
        <taxon>Decapoda</taxon>
        <taxon>Pleocyemata</taxon>
        <taxon>Brachyura</taxon>
        <taxon>Eubrachyura</taxon>
        <taxon>Portunoidea</taxon>
        <taxon>Portunidae</taxon>
        <taxon>Portuninae</taxon>
        <taxon>Portunus</taxon>
    </lineage>
</organism>
<reference evidence="1 2" key="1">
    <citation type="submission" date="2019-05" db="EMBL/GenBank/DDBJ databases">
        <title>Another draft genome of Portunus trituberculatus and its Hox gene families provides insights of decapod evolution.</title>
        <authorList>
            <person name="Jeong J.-H."/>
            <person name="Song I."/>
            <person name="Kim S."/>
            <person name="Choi T."/>
            <person name="Kim D."/>
            <person name="Ryu S."/>
            <person name="Kim W."/>
        </authorList>
    </citation>
    <scope>NUCLEOTIDE SEQUENCE [LARGE SCALE GENOMIC DNA]</scope>
    <source>
        <tissue evidence="1">Muscle</tissue>
    </source>
</reference>
<evidence type="ECO:0000313" key="1">
    <source>
        <dbReference type="EMBL" id="MPC30522.1"/>
    </source>
</evidence>
<evidence type="ECO:0000313" key="2">
    <source>
        <dbReference type="Proteomes" id="UP000324222"/>
    </source>
</evidence>
<dbReference type="Proteomes" id="UP000324222">
    <property type="component" value="Unassembled WGS sequence"/>
</dbReference>
<keyword evidence="2" id="KW-1185">Reference proteome</keyword>
<comment type="caution">
    <text evidence="1">The sequence shown here is derived from an EMBL/GenBank/DDBJ whole genome shotgun (WGS) entry which is preliminary data.</text>
</comment>
<gene>
    <name evidence="1" type="ORF">E2C01_023788</name>
</gene>
<protein>
    <submittedName>
        <fullName evidence="1">Uncharacterized protein</fullName>
    </submittedName>
</protein>
<name>A0A5B7E938_PORTR</name>